<dbReference type="InterPro" id="IPR003661">
    <property type="entry name" value="HisK_dim/P_dom"/>
</dbReference>
<dbReference type="Pfam" id="PF00672">
    <property type="entry name" value="HAMP"/>
    <property type="match status" value="1"/>
</dbReference>
<dbReference type="EC" id="2.7.13.3" evidence="5"/>
<dbReference type="Gene3D" id="1.10.287.130">
    <property type="match status" value="1"/>
</dbReference>
<evidence type="ECO:0000256" key="8">
    <source>
        <dbReference type="ARBA" id="ARBA00022679"/>
    </source>
</evidence>
<dbReference type="InterPro" id="IPR004358">
    <property type="entry name" value="Sig_transdc_His_kin-like_C"/>
</dbReference>
<keyword evidence="11 26" id="KW-0418">Kinase</keyword>
<dbReference type="CDD" id="cd06225">
    <property type="entry name" value="HAMP"/>
    <property type="match status" value="1"/>
</dbReference>
<feature type="domain" description="HAMP" evidence="25">
    <location>
        <begin position="171"/>
        <end position="223"/>
    </location>
</feature>
<dbReference type="InterPro" id="IPR036097">
    <property type="entry name" value="HisK_dim/P_sf"/>
</dbReference>
<keyword evidence="9 23" id="KW-0812">Transmembrane</keyword>
<dbReference type="GO" id="GO:0005886">
    <property type="term" value="C:plasma membrane"/>
    <property type="evidence" value="ECO:0007669"/>
    <property type="project" value="UniProtKB-SubCell"/>
</dbReference>
<keyword evidence="16 23" id="KW-1133">Transmembrane helix</keyword>
<keyword evidence="19" id="KW-0843">Virulence</keyword>
<dbReference type="GO" id="GO:0005524">
    <property type="term" value="F:ATP binding"/>
    <property type="evidence" value="ECO:0007669"/>
    <property type="project" value="UniProtKB-KW"/>
</dbReference>
<dbReference type="InterPro" id="IPR003594">
    <property type="entry name" value="HATPase_dom"/>
</dbReference>
<accession>A0A9W6NS93</accession>
<dbReference type="InterPro" id="IPR005467">
    <property type="entry name" value="His_kinase_dom"/>
</dbReference>
<keyword evidence="20" id="KW-0464">Manganese</keyword>
<evidence type="ECO:0000256" key="18">
    <source>
        <dbReference type="ARBA" id="ARBA00023016"/>
    </source>
</evidence>
<organism evidence="26 27">
    <name type="scientific">Dactylosporangium matsuzakiense</name>
    <dbReference type="NCBI Taxonomy" id="53360"/>
    <lineage>
        <taxon>Bacteria</taxon>
        <taxon>Bacillati</taxon>
        <taxon>Actinomycetota</taxon>
        <taxon>Actinomycetes</taxon>
        <taxon>Micromonosporales</taxon>
        <taxon>Micromonosporaceae</taxon>
        <taxon>Dactylosporangium</taxon>
    </lineage>
</organism>
<dbReference type="SUPFAM" id="SSF55874">
    <property type="entry name" value="ATPase domain of HSP90 chaperone/DNA topoisomerase II/histidine kinase"/>
    <property type="match status" value="1"/>
</dbReference>
<comment type="cofactor">
    <cofactor evidence="2">
        <name>Mn(2+)</name>
        <dbReference type="ChEBI" id="CHEBI:29035"/>
    </cofactor>
</comment>
<evidence type="ECO:0000256" key="5">
    <source>
        <dbReference type="ARBA" id="ARBA00012438"/>
    </source>
</evidence>
<comment type="cofactor">
    <cofactor evidence="3">
        <name>Mg(2+)</name>
        <dbReference type="ChEBI" id="CHEBI:18420"/>
    </cofactor>
</comment>
<feature type="domain" description="Histidine kinase" evidence="24">
    <location>
        <begin position="231"/>
        <end position="425"/>
    </location>
</feature>
<dbReference type="GO" id="GO:0004721">
    <property type="term" value="F:phosphoprotein phosphatase activity"/>
    <property type="evidence" value="ECO:0007669"/>
    <property type="project" value="UniProtKB-KW"/>
</dbReference>
<evidence type="ECO:0000256" key="19">
    <source>
        <dbReference type="ARBA" id="ARBA00023026"/>
    </source>
</evidence>
<evidence type="ECO:0000259" key="24">
    <source>
        <dbReference type="PROSITE" id="PS50109"/>
    </source>
</evidence>
<keyword evidence="15" id="KW-0904">Protein phosphatase</keyword>
<keyword evidence="10" id="KW-0547">Nucleotide-binding</keyword>
<comment type="catalytic activity">
    <reaction evidence="1">
        <text>ATP + protein L-histidine = ADP + protein N-phospho-L-histidine.</text>
        <dbReference type="EC" id="2.7.13.3"/>
    </reaction>
</comment>
<dbReference type="SMART" id="SM00387">
    <property type="entry name" value="HATPase_c"/>
    <property type="match status" value="1"/>
</dbReference>
<dbReference type="CDD" id="cd00082">
    <property type="entry name" value="HisKA"/>
    <property type="match status" value="1"/>
</dbReference>
<evidence type="ECO:0000256" key="17">
    <source>
        <dbReference type="ARBA" id="ARBA00023012"/>
    </source>
</evidence>
<evidence type="ECO:0000256" key="14">
    <source>
        <dbReference type="ARBA" id="ARBA00022842"/>
    </source>
</evidence>
<keyword evidence="17" id="KW-0902">Two-component regulatory system</keyword>
<dbReference type="PANTHER" id="PTHR44936">
    <property type="entry name" value="SENSOR PROTEIN CREC"/>
    <property type="match status" value="1"/>
</dbReference>
<evidence type="ECO:0000256" key="12">
    <source>
        <dbReference type="ARBA" id="ARBA00022801"/>
    </source>
</evidence>
<keyword evidence="6" id="KW-1003">Cell membrane</keyword>
<evidence type="ECO:0000256" key="1">
    <source>
        <dbReference type="ARBA" id="ARBA00000085"/>
    </source>
</evidence>
<keyword evidence="14" id="KW-0460">Magnesium</keyword>
<keyword evidence="8" id="KW-0808">Transferase</keyword>
<dbReference type="Pfam" id="PF00512">
    <property type="entry name" value="HisKA"/>
    <property type="match status" value="1"/>
</dbReference>
<comment type="subcellular location">
    <subcellularLocation>
        <location evidence="4">Cell membrane</location>
        <topology evidence="4">Multi-pass membrane protein</topology>
    </subcellularLocation>
</comment>
<dbReference type="PANTHER" id="PTHR44936:SF9">
    <property type="entry name" value="SENSOR PROTEIN CREC"/>
    <property type="match status" value="1"/>
</dbReference>
<evidence type="ECO:0000259" key="25">
    <source>
        <dbReference type="PROSITE" id="PS50885"/>
    </source>
</evidence>
<evidence type="ECO:0000256" key="7">
    <source>
        <dbReference type="ARBA" id="ARBA00022553"/>
    </source>
</evidence>
<dbReference type="Gene3D" id="3.30.565.10">
    <property type="entry name" value="Histidine kinase-like ATPase, C-terminal domain"/>
    <property type="match status" value="1"/>
</dbReference>
<dbReference type="InterPro" id="IPR003660">
    <property type="entry name" value="HAMP_dom"/>
</dbReference>
<keyword evidence="23" id="KW-0472">Membrane</keyword>
<keyword evidence="12" id="KW-0378">Hydrolase</keyword>
<protein>
    <recommendedName>
        <fullName evidence="21">Signal transduction histidine-protein kinase/phosphatase MprB</fullName>
        <ecNumber evidence="5">2.7.13.3</ecNumber>
    </recommendedName>
    <alternativeName>
        <fullName evidence="22">Mycobacterial persistence regulator B</fullName>
    </alternativeName>
</protein>
<name>A0A9W6NS93_9ACTN</name>
<evidence type="ECO:0000256" key="15">
    <source>
        <dbReference type="ARBA" id="ARBA00022912"/>
    </source>
</evidence>
<evidence type="ECO:0000256" key="11">
    <source>
        <dbReference type="ARBA" id="ARBA00022777"/>
    </source>
</evidence>
<dbReference type="SMART" id="SM00304">
    <property type="entry name" value="HAMP"/>
    <property type="match status" value="1"/>
</dbReference>
<evidence type="ECO:0000256" key="13">
    <source>
        <dbReference type="ARBA" id="ARBA00022840"/>
    </source>
</evidence>
<evidence type="ECO:0000256" key="10">
    <source>
        <dbReference type="ARBA" id="ARBA00022741"/>
    </source>
</evidence>
<reference evidence="26" key="1">
    <citation type="journal article" date="2014" name="Int. J. Syst. Evol. Microbiol.">
        <title>Complete genome sequence of Corynebacterium casei LMG S-19264T (=DSM 44701T), isolated from a smear-ripened cheese.</title>
        <authorList>
            <consortium name="US DOE Joint Genome Institute (JGI-PGF)"/>
            <person name="Walter F."/>
            <person name="Albersmeier A."/>
            <person name="Kalinowski J."/>
            <person name="Ruckert C."/>
        </authorList>
    </citation>
    <scope>NUCLEOTIDE SEQUENCE</scope>
    <source>
        <strain evidence="26">VKM Ac-1321</strain>
    </source>
</reference>
<dbReference type="PROSITE" id="PS50109">
    <property type="entry name" value="HIS_KIN"/>
    <property type="match status" value="1"/>
</dbReference>
<evidence type="ECO:0000313" key="26">
    <source>
        <dbReference type="EMBL" id="GLL07379.1"/>
    </source>
</evidence>
<gene>
    <name evidence="26" type="ORF">GCM10017581_091310</name>
</gene>
<dbReference type="GO" id="GO:0000155">
    <property type="term" value="F:phosphorelay sensor kinase activity"/>
    <property type="evidence" value="ECO:0007669"/>
    <property type="project" value="InterPro"/>
</dbReference>
<keyword evidence="18" id="KW-0346">Stress response</keyword>
<dbReference type="PROSITE" id="PS50885">
    <property type="entry name" value="HAMP"/>
    <property type="match status" value="1"/>
</dbReference>
<evidence type="ECO:0000256" key="16">
    <source>
        <dbReference type="ARBA" id="ARBA00022989"/>
    </source>
</evidence>
<sequence length="439" mass="46465">MRSALWRLSFAITSMIALAFLVPLAYVTKQIAHDRALVEARSQADAMVAALASAPGDTSASLVRAVVTLPAGQSGRLAVHLTGQPTVGTSHALAADVERTARQRRSQTVDAPGGLAYLQTVVLDGDRTAVVEVYVSDDELSRGVSAAWLALAGLAVVLVAGSTLVADRLGARIVASTRRLAEGARAFGDGDLQARVEPDGPPELRDAARSFNRMAEQMVAFADAERELAADLSHRLRTPLTALRLDADAMPPGPIGERMRQAFDALDDEIEQIITQARRSVVDRGPETTDLVEVVADRLAFWSVLAEDQNRPWRVTGGREPVYVPVSESDLISAVDCLLGNVFQHTGEGTGFEVHVSARGLFVDDAGPGIADPAGALRRGASGAGSTGLGLDIVRRVAESAGGRLIIERSPLRGARIAIELDPFAAETSTPRAARKIVR</sequence>
<evidence type="ECO:0000256" key="9">
    <source>
        <dbReference type="ARBA" id="ARBA00022692"/>
    </source>
</evidence>
<evidence type="ECO:0000256" key="2">
    <source>
        <dbReference type="ARBA" id="ARBA00001936"/>
    </source>
</evidence>
<dbReference type="PRINTS" id="PR00344">
    <property type="entry name" value="BCTRLSENSOR"/>
</dbReference>
<feature type="transmembrane region" description="Helical" evidence="23">
    <location>
        <begin position="146"/>
        <end position="166"/>
    </location>
</feature>
<evidence type="ECO:0000256" key="23">
    <source>
        <dbReference type="SAM" id="Phobius"/>
    </source>
</evidence>
<feature type="transmembrane region" description="Helical" evidence="23">
    <location>
        <begin position="6"/>
        <end position="27"/>
    </location>
</feature>
<evidence type="ECO:0000256" key="21">
    <source>
        <dbReference type="ARBA" id="ARBA00040454"/>
    </source>
</evidence>
<keyword evidence="27" id="KW-1185">Reference proteome</keyword>
<evidence type="ECO:0000256" key="3">
    <source>
        <dbReference type="ARBA" id="ARBA00001946"/>
    </source>
</evidence>
<dbReference type="AlphaFoldDB" id="A0A9W6NS93"/>
<dbReference type="InterPro" id="IPR036890">
    <property type="entry name" value="HATPase_C_sf"/>
</dbReference>
<dbReference type="Proteomes" id="UP001143480">
    <property type="component" value="Unassembled WGS sequence"/>
</dbReference>
<dbReference type="EMBL" id="BSFP01000093">
    <property type="protein sequence ID" value="GLL07379.1"/>
    <property type="molecule type" value="Genomic_DNA"/>
</dbReference>
<keyword evidence="13" id="KW-0067">ATP-binding</keyword>
<evidence type="ECO:0000313" key="27">
    <source>
        <dbReference type="Proteomes" id="UP001143480"/>
    </source>
</evidence>
<reference evidence="26" key="2">
    <citation type="submission" date="2023-01" db="EMBL/GenBank/DDBJ databases">
        <authorList>
            <person name="Sun Q."/>
            <person name="Evtushenko L."/>
        </authorList>
    </citation>
    <scope>NUCLEOTIDE SEQUENCE</scope>
    <source>
        <strain evidence="26">VKM Ac-1321</strain>
    </source>
</reference>
<proteinExistence type="predicted"/>
<dbReference type="InterPro" id="IPR050980">
    <property type="entry name" value="2C_sensor_his_kinase"/>
</dbReference>
<comment type="caution">
    <text evidence="26">The sequence shown here is derived from an EMBL/GenBank/DDBJ whole genome shotgun (WGS) entry which is preliminary data.</text>
</comment>
<evidence type="ECO:0000256" key="4">
    <source>
        <dbReference type="ARBA" id="ARBA00004651"/>
    </source>
</evidence>
<evidence type="ECO:0000256" key="20">
    <source>
        <dbReference type="ARBA" id="ARBA00023211"/>
    </source>
</evidence>
<keyword evidence="7" id="KW-0597">Phosphoprotein</keyword>
<dbReference type="SUPFAM" id="SSF47384">
    <property type="entry name" value="Homodimeric domain of signal transducing histidine kinase"/>
    <property type="match status" value="1"/>
</dbReference>
<evidence type="ECO:0000256" key="22">
    <source>
        <dbReference type="ARBA" id="ARBA00041776"/>
    </source>
</evidence>
<dbReference type="Pfam" id="PF02518">
    <property type="entry name" value="HATPase_c"/>
    <property type="match status" value="1"/>
</dbReference>
<dbReference type="RefSeq" id="WP_261959276.1">
    <property type="nucleotide sequence ID" value="NZ_BAAAXA010000001.1"/>
</dbReference>
<evidence type="ECO:0000256" key="6">
    <source>
        <dbReference type="ARBA" id="ARBA00022475"/>
    </source>
</evidence>